<keyword evidence="2" id="KW-1185">Reference proteome</keyword>
<protein>
    <submittedName>
        <fullName evidence="1">Uncharacterized protein</fullName>
    </submittedName>
</protein>
<reference evidence="1 2" key="1">
    <citation type="submission" date="2018-02" db="EMBL/GenBank/DDBJ databases">
        <title>The genomes of Aspergillus section Nigri reveals drivers in fungal speciation.</title>
        <authorList>
            <consortium name="DOE Joint Genome Institute"/>
            <person name="Vesth T.C."/>
            <person name="Nybo J."/>
            <person name="Theobald S."/>
            <person name="Brandl J."/>
            <person name="Frisvad J.C."/>
            <person name="Nielsen K.F."/>
            <person name="Lyhne E.K."/>
            <person name="Kogle M.E."/>
            <person name="Kuo A."/>
            <person name="Riley R."/>
            <person name="Clum A."/>
            <person name="Nolan M."/>
            <person name="Lipzen A."/>
            <person name="Salamov A."/>
            <person name="Henrissat B."/>
            <person name="Wiebenga A."/>
            <person name="De vries R.P."/>
            <person name="Grigoriev I.V."/>
            <person name="Mortensen U.H."/>
            <person name="Andersen M.R."/>
            <person name="Baker S.E."/>
        </authorList>
    </citation>
    <scope>NUCLEOTIDE SEQUENCE [LARGE SCALE GENOMIC DNA]</scope>
    <source>
        <strain evidence="1 2">CBS 114.80</strain>
    </source>
</reference>
<evidence type="ECO:0000313" key="1">
    <source>
        <dbReference type="EMBL" id="PYI24865.1"/>
    </source>
</evidence>
<organism evidence="1 2">
    <name type="scientific">Aspergillus indologenus CBS 114.80</name>
    <dbReference type="NCBI Taxonomy" id="1450541"/>
    <lineage>
        <taxon>Eukaryota</taxon>
        <taxon>Fungi</taxon>
        <taxon>Dikarya</taxon>
        <taxon>Ascomycota</taxon>
        <taxon>Pezizomycotina</taxon>
        <taxon>Eurotiomycetes</taxon>
        <taxon>Eurotiomycetidae</taxon>
        <taxon>Eurotiales</taxon>
        <taxon>Aspergillaceae</taxon>
        <taxon>Aspergillus</taxon>
        <taxon>Aspergillus subgen. Circumdati</taxon>
    </lineage>
</organism>
<dbReference type="Proteomes" id="UP000248817">
    <property type="component" value="Unassembled WGS sequence"/>
</dbReference>
<sequence length="73" mass="8264">MLVAQGVDTSLPVSEKIVQTEQQQRHIDKMDSHTRHLDFVWQDGCNMYEATIYGLLDLFHDGFVQGLSPGKTS</sequence>
<evidence type="ECO:0000313" key="2">
    <source>
        <dbReference type="Proteomes" id="UP000248817"/>
    </source>
</evidence>
<proteinExistence type="predicted"/>
<gene>
    <name evidence="1" type="ORF">BP00DRAFT_452690</name>
</gene>
<accession>A0A2V5HK75</accession>
<name>A0A2V5HK75_9EURO</name>
<dbReference type="AlphaFoldDB" id="A0A2V5HK75"/>
<dbReference type="EMBL" id="KZ825762">
    <property type="protein sequence ID" value="PYI24865.1"/>
    <property type="molecule type" value="Genomic_DNA"/>
</dbReference>